<dbReference type="InterPro" id="IPR011006">
    <property type="entry name" value="CheY-like_superfamily"/>
</dbReference>
<evidence type="ECO:0000256" key="4">
    <source>
        <dbReference type="ARBA" id="ARBA00023125"/>
    </source>
</evidence>
<keyword evidence="5" id="KW-0804">Transcription</keyword>
<dbReference type="InterPro" id="IPR016032">
    <property type="entry name" value="Sig_transdc_resp-reg_C-effctor"/>
</dbReference>
<comment type="caution">
    <text evidence="10">The sequence shown here is derived from an EMBL/GenBank/DDBJ whole genome shotgun (WGS) entry which is preliminary data.</text>
</comment>
<evidence type="ECO:0000259" key="9">
    <source>
        <dbReference type="PROSITE" id="PS51755"/>
    </source>
</evidence>
<dbReference type="SUPFAM" id="SSF52172">
    <property type="entry name" value="CheY-like"/>
    <property type="match status" value="1"/>
</dbReference>
<evidence type="ECO:0000256" key="3">
    <source>
        <dbReference type="ARBA" id="ARBA00023015"/>
    </source>
</evidence>
<dbReference type="PANTHER" id="PTHR48111">
    <property type="entry name" value="REGULATOR OF RPOS"/>
    <property type="match status" value="1"/>
</dbReference>
<protein>
    <submittedName>
        <fullName evidence="10">Response regulator transcription factor</fullName>
    </submittedName>
</protein>
<keyword evidence="4 7" id="KW-0238">DNA-binding</keyword>
<evidence type="ECO:0000313" key="11">
    <source>
        <dbReference type="Proteomes" id="UP001272242"/>
    </source>
</evidence>
<dbReference type="SMART" id="SM00448">
    <property type="entry name" value="REC"/>
    <property type="match status" value="1"/>
</dbReference>
<feature type="domain" description="Response regulatory" evidence="8">
    <location>
        <begin position="5"/>
        <end position="119"/>
    </location>
</feature>
<evidence type="ECO:0000259" key="8">
    <source>
        <dbReference type="PROSITE" id="PS50110"/>
    </source>
</evidence>
<dbReference type="EMBL" id="JAXBLV010000233">
    <property type="protein sequence ID" value="MDY3563131.1"/>
    <property type="molecule type" value="Genomic_DNA"/>
</dbReference>
<dbReference type="Pfam" id="PF00486">
    <property type="entry name" value="Trans_reg_C"/>
    <property type="match status" value="1"/>
</dbReference>
<keyword evidence="2" id="KW-0902">Two-component regulatory system</keyword>
<evidence type="ECO:0000256" key="5">
    <source>
        <dbReference type="ARBA" id="ARBA00023163"/>
    </source>
</evidence>
<evidence type="ECO:0000256" key="6">
    <source>
        <dbReference type="PROSITE-ProRule" id="PRU00169"/>
    </source>
</evidence>
<proteinExistence type="predicted"/>
<keyword evidence="1 6" id="KW-0597">Phosphoprotein</keyword>
<evidence type="ECO:0000256" key="7">
    <source>
        <dbReference type="PROSITE-ProRule" id="PRU01091"/>
    </source>
</evidence>
<evidence type="ECO:0000256" key="2">
    <source>
        <dbReference type="ARBA" id="ARBA00023012"/>
    </source>
</evidence>
<dbReference type="InterPro" id="IPR039420">
    <property type="entry name" value="WalR-like"/>
</dbReference>
<feature type="modified residue" description="4-aspartylphosphate" evidence="6">
    <location>
        <position position="54"/>
    </location>
</feature>
<dbReference type="Pfam" id="PF00072">
    <property type="entry name" value="Response_reg"/>
    <property type="match status" value="1"/>
</dbReference>
<dbReference type="Gene3D" id="6.10.250.690">
    <property type="match status" value="1"/>
</dbReference>
<name>A0ABU5F711_9BACT</name>
<organism evidence="10 11">
    <name type="scientific">Gemmata algarum</name>
    <dbReference type="NCBI Taxonomy" id="2975278"/>
    <lineage>
        <taxon>Bacteria</taxon>
        <taxon>Pseudomonadati</taxon>
        <taxon>Planctomycetota</taxon>
        <taxon>Planctomycetia</taxon>
        <taxon>Gemmatales</taxon>
        <taxon>Gemmataceae</taxon>
        <taxon>Gemmata</taxon>
    </lineage>
</organism>
<feature type="DNA-binding region" description="OmpR/PhoB-type" evidence="7">
    <location>
        <begin position="129"/>
        <end position="233"/>
    </location>
</feature>
<dbReference type="PROSITE" id="PS51755">
    <property type="entry name" value="OMPR_PHOB"/>
    <property type="match status" value="1"/>
</dbReference>
<accession>A0ABU5F711</accession>
<evidence type="ECO:0000313" key="10">
    <source>
        <dbReference type="EMBL" id="MDY3563131.1"/>
    </source>
</evidence>
<sequence length="246" mass="27001">MPKAHIVVVEDEPAIRRGVSDALRLSGYDVTETADGAAGLREAGSAGVDLVLLDIMLPKRDGLEVLSELRRTNPTRPVVLLTARGSEDDRVRGLRMGADDYVVKPFSAKELIARVEAILRRTMRSVSEVRVVQLGSGAIDLLRREVRWGDGTRLDLSETEAALLKYLVSNRERAVSREELLSRVWGIGTAGLETRAVDMHVARLRAKLRDPAKGDDQPEVIVTVRAHGYMAGPALLVPAEERQVAR</sequence>
<keyword evidence="11" id="KW-1185">Reference proteome</keyword>
<dbReference type="CDD" id="cd00383">
    <property type="entry name" value="trans_reg_C"/>
    <property type="match status" value="1"/>
</dbReference>
<dbReference type="InterPro" id="IPR036388">
    <property type="entry name" value="WH-like_DNA-bd_sf"/>
</dbReference>
<dbReference type="SUPFAM" id="SSF46894">
    <property type="entry name" value="C-terminal effector domain of the bipartite response regulators"/>
    <property type="match status" value="1"/>
</dbReference>
<dbReference type="PROSITE" id="PS50110">
    <property type="entry name" value="RESPONSE_REGULATORY"/>
    <property type="match status" value="1"/>
</dbReference>
<evidence type="ECO:0000256" key="1">
    <source>
        <dbReference type="ARBA" id="ARBA00022553"/>
    </source>
</evidence>
<dbReference type="Gene3D" id="3.40.50.2300">
    <property type="match status" value="1"/>
</dbReference>
<dbReference type="InterPro" id="IPR001867">
    <property type="entry name" value="OmpR/PhoB-type_DNA-bd"/>
</dbReference>
<keyword evidence="3" id="KW-0805">Transcription regulation</keyword>
<feature type="domain" description="OmpR/PhoB-type" evidence="9">
    <location>
        <begin position="129"/>
        <end position="233"/>
    </location>
</feature>
<dbReference type="Gene3D" id="1.10.10.10">
    <property type="entry name" value="Winged helix-like DNA-binding domain superfamily/Winged helix DNA-binding domain"/>
    <property type="match status" value="1"/>
</dbReference>
<dbReference type="PANTHER" id="PTHR48111:SF1">
    <property type="entry name" value="TWO-COMPONENT RESPONSE REGULATOR ORR33"/>
    <property type="match status" value="1"/>
</dbReference>
<dbReference type="InterPro" id="IPR001789">
    <property type="entry name" value="Sig_transdc_resp-reg_receiver"/>
</dbReference>
<reference evidence="11" key="1">
    <citation type="journal article" date="2023" name="Mar. Drugs">
        <title>Gemmata algarum, a Novel Planctomycete Isolated from an Algal Mat, Displays Antimicrobial Activity.</title>
        <authorList>
            <person name="Kumar G."/>
            <person name="Kallscheuer N."/>
            <person name="Kashif M."/>
            <person name="Ahamad S."/>
            <person name="Jagadeeshwari U."/>
            <person name="Pannikurungottu S."/>
            <person name="Haufschild T."/>
            <person name="Kabuu M."/>
            <person name="Sasikala C."/>
            <person name="Jogler C."/>
            <person name="Ramana C."/>
        </authorList>
    </citation>
    <scope>NUCLEOTIDE SEQUENCE [LARGE SCALE GENOMIC DNA]</scope>
    <source>
        <strain evidence="11">JC673</strain>
    </source>
</reference>
<dbReference type="SMART" id="SM00862">
    <property type="entry name" value="Trans_reg_C"/>
    <property type="match status" value="1"/>
</dbReference>
<dbReference type="Proteomes" id="UP001272242">
    <property type="component" value="Unassembled WGS sequence"/>
</dbReference>
<dbReference type="RefSeq" id="WP_320689380.1">
    <property type="nucleotide sequence ID" value="NZ_JAXBLV010000233.1"/>
</dbReference>
<gene>
    <name evidence="10" type="ORF">R5W23_004630</name>
</gene>